<keyword evidence="3" id="KW-0324">Glycolysis</keyword>
<dbReference type="Proteomes" id="UP001500630">
    <property type="component" value="Unassembled WGS sequence"/>
</dbReference>
<feature type="region of interest" description="Disordered" evidence="5">
    <location>
        <begin position="86"/>
        <end position="118"/>
    </location>
</feature>
<dbReference type="RefSeq" id="WP_345560270.1">
    <property type="nucleotide sequence ID" value="NZ_BAABDQ010000003.1"/>
</dbReference>
<accession>A0ABP6VQT2</accession>
<keyword evidence="4" id="KW-0413">Isomerase</keyword>
<name>A0ABP6VQT2_9ACTN</name>
<protein>
    <recommendedName>
        <fullName evidence="2">phosphoglycerate mutase (2,3-diphosphoglycerate-dependent)</fullName>
        <ecNumber evidence="2">5.4.2.11</ecNumber>
    </recommendedName>
</protein>
<evidence type="ECO:0000256" key="2">
    <source>
        <dbReference type="ARBA" id="ARBA00012028"/>
    </source>
</evidence>
<dbReference type="SUPFAM" id="SSF53254">
    <property type="entry name" value="Phosphoglycerate mutase-like"/>
    <property type="match status" value="1"/>
</dbReference>
<keyword evidence="7" id="KW-1185">Reference proteome</keyword>
<dbReference type="PANTHER" id="PTHR11931">
    <property type="entry name" value="PHOSPHOGLYCERATE MUTASE"/>
    <property type="match status" value="1"/>
</dbReference>
<dbReference type="EC" id="5.4.2.11" evidence="2"/>
<comment type="caution">
    <text evidence="6">The sequence shown here is derived from an EMBL/GenBank/DDBJ whole genome shotgun (WGS) entry which is preliminary data.</text>
</comment>
<organism evidence="6 7">
    <name type="scientific">Nonomuraea rosea</name>
    <dbReference type="NCBI Taxonomy" id="638574"/>
    <lineage>
        <taxon>Bacteria</taxon>
        <taxon>Bacillati</taxon>
        <taxon>Actinomycetota</taxon>
        <taxon>Actinomycetes</taxon>
        <taxon>Streptosporangiales</taxon>
        <taxon>Streptosporangiaceae</taxon>
        <taxon>Nonomuraea</taxon>
    </lineage>
</organism>
<feature type="compositionally biased region" description="Low complexity" evidence="5">
    <location>
        <begin position="86"/>
        <end position="116"/>
    </location>
</feature>
<comment type="similarity">
    <text evidence="1">Belongs to the phosphoglycerate mutase family. BPG-dependent PGAM subfamily.</text>
</comment>
<evidence type="ECO:0000313" key="7">
    <source>
        <dbReference type="Proteomes" id="UP001500630"/>
    </source>
</evidence>
<evidence type="ECO:0000256" key="3">
    <source>
        <dbReference type="ARBA" id="ARBA00023152"/>
    </source>
</evidence>
<sequence length="261" mass="28117">MGPTLISAVRHGESEANLAYQEAGTTPLVYERGDDEVTLTELGRLQAAALGRLLAALPAGEAPEQVWCSPYLRALDTWRHAQKAAGQAARRASQETAQEGAQEAAQVAGDEGAQGAWDGDRVPVVVDARLRDQEAGEFARYNLAAIERLYPEELARRDAEGAYAFRPPGGESLGDVVARLRDFLADLRERADGQRVLIVAHDSVVLGLRHVLARSPDAELAAVLGYAPVLNASVSIWRTNGGRPELLQFNDVAHLVRGRNA</sequence>
<proteinExistence type="inferred from homology"/>
<dbReference type="InterPro" id="IPR013078">
    <property type="entry name" value="His_Pase_superF_clade-1"/>
</dbReference>
<reference evidence="7" key="1">
    <citation type="journal article" date="2019" name="Int. J. Syst. Evol. Microbiol.">
        <title>The Global Catalogue of Microorganisms (GCM) 10K type strain sequencing project: providing services to taxonomists for standard genome sequencing and annotation.</title>
        <authorList>
            <consortium name="The Broad Institute Genomics Platform"/>
            <consortium name="The Broad Institute Genome Sequencing Center for Infectious Disease"/>
            <person name="Wu L."/>
            <person name="Ma J."/>
        </authorList>
    </citation>
    <scope>NUCLEOTIDE SEQUENCE [LARGE SCALE GENOMIC DNA]</scope>
    <source>
        <strain evidence="7">JCM 17326</strain>
    </source>
</reference>
<dbReference type="Pfam" id="PF00300">
    <property type="entry name" value="His_Phos_1"/>
    <property type="match status" value="2"/>
</dbReference>
<dbReference type="InterPro" id="IPR029033">
    <property type="entry name" value="His_PPase_superfam"/>
</dbReference>
<dbReference type="SMART" id="SM00855">
    <property type="entry name" value="PGAM"/>
    <property type="match status" value="1"/>
</dbReference>
<dbReference type="EMBL" id="BAABDQ010000003">
    <property type="protein sequence ID" value="GAA3539137.1"/>
    <property type="molecule type" value="Genomic_DNA"/>
</dbReference>
<evidence type="ECO:0000256" key="5">
    <source>
        <dbReference type="SAM" id="MobiDB-lite"/>
    </source>
</evidence>
<gene>
    <name evidence="6" type="ORF">GCM10022419_018940</name>
</gene>
<dbReference type="Gene3D" id="3.40.50.1240">
    <property type="entry name" value="Phosphoglycerate mutase-like"/>
    <property type="match status" value="1"/>
</dbReference>
<evidence type="ECO:0000256" key="4">
    <source>
        <dbReference type="ARBA" id="ARBA00023235"/>
    </source>
</evidence>
<dbReference type="InterPro" id="IPR005952">
    <property type="entry name" value="Phosphogly_mut1"/>
</dbReference>
<evidence type="ECO:0000256" key="1">
    <source>
        <dbReference type="ARBA" id="ARBA00006717"/>
    </source>
</evidence>
<evidence type="ECO:0000313" key="6">
    <source>
        <dbReference type="EMBL" id="GAA3539137.1"/>
    </source>
</evidence>
<dbReference type="CDD" id="cd07067">
    <property type="entry name" value="HP_PGM_like"/>
    <property type="match status" value="1"/>
</dbReference>